<dbReference type="Proteomes" id="UP000663792">
    <property type="component" value="Unassembled WGS sequence"/>
</dbReference>
<feature type="domain" description="FAD-binding" evidence="6">
    <location>
        <begin position="8"/>
        <end position="314"/>
    </location>
</feature>
<name>A0A938YG50_9ACTN</name>
<dbReference type="SUPFAM" id="SSF54373">
    <property type="entry name" value="FAD-linked reductases, C-terminal domain"/>
    <property type="match status" value="1"/>
</dbReference>
<dbReference type="InterPro" id="IPR002938">
    <property type="entry name" value="FAD-bd"/>
</dbReference>
<evidence type="ECO:0000259" key="6">
    <source>
        <dbReference type="Pfam" id="PF01494"/>
    </source>
</evidence>
<comment type="cofactor">
    <cofactor evidence="1">
        <name>FAD</name>
        <dbReference type="ChEBI" id="CHEBI:57692"/>
    </cofactor>
</comment>
<dbReference type="GO" id="GO:0071949">
    <property type="term" value="F:FAD binding"/>
    <property type="evidence" value="ECO:0007669"/>
    <property type="project" value="InterPro"/>
</dbReference>
<keyword evidence="3" id="KW-0274">FAD</keyword>
<protein>
    <submittedName>
        <fullName evidence="7">FAD-dependent monooxygenase</fullName>
    </submittedName>
</protein>
<evidence type="ECO:0000256" key="3">
    <source>
        <dbReference type="ARBA" id="ARBA00022827"/>
    </source>
</evidence>
<organism evidence="7 8">
    <name type="scientific">Nakamurella leprariae</name>
    <dbReference type="NCBI Taxonomy" id="2803911"/>
    <lineage>
        <taxon>Bacteria</taxon>
        <taxon>Bacillati</taxon>
        <taxon>Actinomycetota</taxon>
        <taxon>Actinomycetes</taxon>
        <taxon>Nakamurellales</taxon>
        <taxon>Nakamurellaceae</taxon>
        <taxon>Nakamurella</taxon>
    </lineage>
</organism>
<dbReference type="PANTHER" id="PTHR13789">
    <property type="entry name" value="MONOOXYGENASE"/>
    <property type="match status" value="1"/>
</dbReference>
<dbReference type="InterPro" id="IPR050493">
    <property type="entry name" value="FAD-dep_Monooxygenase_BioMet"/>
</dbReference>
<gene>
    <name evidence="7" type="ORF">JL106_10790</name>
</gene>
<dbReference type="AlphaFoldDB" id="A0A938YG50"/>
<accession>A0A938YG50</accession>
<dbReference type="Pfam" id="PF01494">
    <property type="entry name" value="FAD_binding_3"/>
    <property type="match status" value="1"/>
</dbReference>
<evidence type="ECO:0000256" key="1">
    <source>
        <dbReference type="ARBA" id="ARBA00001974"/>
    </source>
</evidence>
<keyword evidence="8" id="KW-1185">Reference proteome</keyword>
<dbReference type="PANTHER" id="PTHR13789:SF318">
    <property type="entry name" value="GERANYLGERANYL DIPHOSPHATE REDUCTASE"/>
    <property type="match status" value="1"/>
</dbReference>
<dbReference type="Gene3D" id="3.50.50.60">
    <property type="entry name" value="FAD/NAD(P)-binding domain"/>
    <property type="match status" value="1"/>
</dbReference>
<keyword evidence="5 7" id="KW-0503">Monooxygenase</keyword>
<keyword evidence="2" id="KW-0285">Flavoprotein</keyword>
<dbReference type="EMBL" id="JAERWK010000012">
    <property type="protein sequence ID" value="MBM9467767.1"/>
    <property type="molecule type" value="Genomic_DNA"/>
</dbReference>
<evidence type="ECO:0000256" key="2">
    <source>
        <dbReference type="ARBA" id="ARBA00022630"/>
    </source>
</evidence>
<dbReference type="SUPFAM" id="SSF51905">
    <property type="entry name" value="FAD/NAD(P)-binding domain"/>
    <property type="match status" value="1"/>
</dbReference>
<evidence type="ECO:0000313" key="8">
    <source>
        <dbReference type="Proteomes" id="UP000663792"/>
    </source>
</evidence>
<sequence>MAALTQQKVVVVGGGMGGLASAMVLARLGASVTLYEHAPAFGEVGAGIQLGPNATRRLAAWGLLDETVARGFLPERLVLRDATTGQELTAQRLGADFVERYQAPYVVIHRSDLHAILHDAAAESGVELVVDTHVERIEQVQDRALVIMADGRVVDADAVVAADGLASASRDRIVGDQPVPSGYVAYRGTLPNDGEHGADVVAWLGPRCHFVQYPLRRGELLNMVAVFQSPAFLRGEVEWGGEDELDAAYDRCTPEVRQATTRLWRDRRWPMYDRNPTTNWGSGRVTLTGDAAHPMLQYLAQGACQALEDASALERHAAGAPGDWPATFAAFAGERQPRTARVQTTARTWGEVWHVDGVARLLRNELLRHRDTASYAYLDWLYGRQAGEAELITTTATGSSRA</sequence>
<evidence type="ECO:0000313" key="7">
    <source>
        <dbReference type="EMBL" id="MBM9467767.1"/>
    </source>
</evidence>
<dbReference type="RefSeq" id="WP_205260698.1">
    <property type="nucleotide sequence ID" value="NZ_JAERWK010000012.1"/>
</dbReference>
<dbReference type="GO" id="GO:0004497">
    <property type="term" value="F:monooxygenase activity"/>
    <property type="evidence" value="ECO:0007669"/>
    <property type="project" value="UniProtKB-KW"/>
</dbReference>
<dbReference type="InterPro" id="IPR036188">
    <property type="entry name" value="FAD/NAD-bd_sf"/>
</dbReference>
<reference evidence="7" key="1">
    <citation type="submission" date="2021-01" db="EMBL/GenBank/DDBJ databases">
        <title>YIM 132084 draft genome.</title>
        <authorList>
            <person name="An D."/>
        </authorList>
    </citation>
    <scope>NUCLEOTIDE SEQUENCE</scope>
    <source>
        <strain evidence="7">YIM 132084</strain>
    </source>
</reference>
<evidence type="ECO:0000256" key="5">
    <source>
        <dbReference type="ARBA" id="ARBA00023033"/>
    </source>
</evidence>
<keyword evidence="4" id="KW-0560">Oxidoreductase</keyword>
<proteinExistence type="predicted"/>
<comment type="caution">
    <text evidence="7">The sequence shown here is derived from an EMBL/GenBank/DDBJ whole genome shotgun (WGS) entry which is preliminary data.</text>
</comment>
<evidence type="ECO:0000256" key="4">
    <source>
        <dbReference type="ARBA" id="ARBA00023002"/>
    </source>
</evidence>
<dbReference type="PRINTS" id="PR00420">
    <property type="entry name" value="RNGMNOXGNASE"/>
</dbReference>